<feature type="region of interest" description="Disordered" evidence="2">
    <location>
        <begin position="368"/>
        <end position="393"/>
    </location>
</feature>
<gene>
    <name evidence="4" type="ORF">EAH_00032170</name>
</gene>
<dbReference type="GeneID" id="25271287"/>
<dbReference type="Proteomes" id="UP000018050">
    <property type="component" value="Unassembled WGS sequence"/>
</dbReference>
<feature type="region of interest" description="Disordered" evidence="2">
    <location>
        <begin position="154"/>
        <end position="188"/>
    </location>
</feature>
<keyword evidence="1" id="KW-0103">Bromodomain</keyword>
<dbReference type="InterPro" id="IPR036427">
    <property type="entry name" value="Bromodomain-like_sf"/>
</dbReference>
<feature type="compositionally biased region" description="Gly residues" evidence="2">
    <location>
        <begin position="373"/>
        <end position="384"/>
    </location>
</feature>
<accession>U6GTZ8</accession>
<evidence type="ECO:0000259" key="3">
    <source>
        <dbReference type="Pfam" id="PF00439"/>
    </source>
</evidence>
<evidence type="ECO:0000256" key="1">
    <source>
        <dbReference type="ARBA" id="ARBA00023117"/>
    </source>
</evidence>
<dbReference type="EMBL" id="HG673032">
    <property type="protein sequence ID" value="CDI83007.1"/>
    <property type="molecule type" value="Genomic_DNA"/>
</dbReference>
<feature type="region of interest" description="Disordered" evidence="2">
    <location>
        <begin position="535"/>
        <end position="586"/>
    </location>
</feature>
<dbReference type="Gene3D" id="1.20.920.10">
    <property type="entry name" value="Bromodomain-like"/>
    <property type="match status" value="1"/>
</dbReference>
<organism evidence="4 5">
    <name type="scientific">Eimeria acervulina</name>
    <name type="common">Coccidian parasite</name>
    <dbReference type="NCBI Taxonomy" id="5801"/>
    <lineage>
        <taxon>Eukaryota</taxon>
        <taxon>Sar</taxon>
        <taxon>Alveolata</taxon>
        <taxon>Apicomplexa</taxon>
        <taxon>Conoidasida</taxon>
        <taxon>Coccidia</taxon>
        <taxon>Eucoccidiorida</taxon>
        <taxon>Eimeriorina</taxon>
        <taxon>Eimeriidae</taxon>
        <taxon>Eimeria</taxon>
    </lineage>
</organism>
<feature type="compositionally biased region" description="Low complexity" evidence="2">
    <location>
        <begin position="697"/>
        <end position="706"/>
    </location>
</feature>
<protein>
    <recommendedName>
        <fullName evidence="3">Bromo domain-containing protein</fullName>
    </recommendedName>
</protein>
<sequence length="712" mass="71218">MTVTTGPPTGAAASCNETAITSEATQLQQQVTAHSAQQINPQAVQVLQQADPGGAPAAVAANTGAAAAAAAAEGAHTGATPRPEAATAATAAPVAPTAAALPATAVAVAPTAAPAAEAAAVPATAAAVPGAEGVPATAAATPAAATAAAATPATTASSLPAGAEVPSAGPTGESPSAPPAASTGVTTPAAAAAASPTAPAASIAGAAVPSGAEAAAPTAVAAAGPGAPATPSLAGAASTLNSPAAGGSGGAESVASVSAPVLNGTVHGCHCACGELYLTEAEHAAIEAFFASVGGSSSGPWRLLEVPEGPSTGSRKSKKGSAAKRVAGAPPSALGGPQERQRRQSVASYGGPPAAAAVVAELPKTRSSRLRSGGLGAPLGGPPLGGAPPAAADAEDWPQRMQRILLELCRQPVCLPFLPRVSPSDAHYNELARKVFPAVPLSLETVLDRLEQGGYYSRSLEVFNDIYSVFLCAFRYYEPGHQYWMMAHEAALAFSALTVGEPLCNVFGPPPNSSSSSSSSSSSFHGNAASHADDHWELSSSRSTNHRNAARNAAKTKTPKNYDTQRTRSRGGAKGFAPSEGGGDIPVSVEERQTFQELLSQLSMDAHFQLYNTFKDRATWVSFDTGEVELDDGATMPHVFREMVQWCKAQVLQMQSQAGMNTHAALAAAAPQLQQVPAADPSKELQPPAKRMRASEDSASSDSSADLSDDDF</sequence>
<dbReference type="RefSeq" id="XP_013247785.1">
    <property type="nucleotide sequence ID" value="XM_013392331.1"/>
</dbReference>
<dbReference type="Pfam" id="PF00439">
    <property type="entry name" value="Bromodomain"/>
    <property type="match status" value="1"/>
</dbReference>
<reference evidence="4" key="1">
    <citation type="submission" date="2013-10" db="EMBL/GenBank/DDBJ databases">
        <title>Genomic analysis of the causative agents of coccidiosis in chickens.</title>
        <authorList>
            <person name="Reid A.J."/>
            <person name="Blake D."/>
            <person name="Billington K."/>
            <person name="Browne H."/>
            <person name="Dunn M."/>
            <person name="Hung S."/>
            <person name="Kawahara F."/>
            <person name="Miranda-Saavedra D."/>
            <person name="Mourier T."/>
            <person name="Nagra H."/>
            <person name="Otto T.D."/>
            <person name="Rawlings N."/>
            <person name="Sanchez A."/>
            <person name="Sanders M."/>
            <person name="Subramaniam C."/>
            <person name="Tay Y."/>
            <person name="Dear P."/>
            <person name="Doerig C."/>
            <person name="Gruber A."/>
            <person name="Parkinson J."/>
            <person name="Shirley M."/>
            <person name="Wan K.L."/>
            <person name="Berriman M."/>
            <person name="Tomley F."/>
            <person name="Pain A."/>
        </authorList>
    </citation>
    <scope>NUCLEOTIDE SEQUENCE</scope>
    <source>
        <strain evidence="4">Houghton</strain>
    </source>
</reference>
<feature type="region of interest" description="Disordered" evidence="2">
    <location>
        <begin position="510"/>
        <end position="529"/>
    </location>
</feature>
<dbReference type="CDD" id="cd04369">
    <property type="entry name" value="Bromodomain"/>
    <property type="match status" value="1"/>
</dbReference>
<feature type="region of interest" description="Disordered" evidence="2">
    <location>
        <begin position="672"/>
        <end position="712"/>
    </location>
</feature>
<keyword evidence="5" id="KW-1185">Reference proteome</keyword>
<dbReference type="AlphaFoldDB" id="U6GTZ8"/>
<evidence type="ECO:0000313" key="4">
    <source>
        <dbReference type="EMBL" id="CDI83007.1"/>
    </source>
</evidence>
<feature type="region of interest" description="Disordered" evidence="2">
    <location>
        <begin position="302"/>
        <end position="350"/>
    </location>
</feature>
<evidence type="ECO:0000313" key="5">
    <source>
        <dbReference type="Proteomes" id="UP000018050"/>
    </source>
</evidence>
<dbReference type="OrthoDB" id="343702at2759"/>
<dbReference type="VEuPathDB" id="ToxoDB:EAH_00032170"/>
<dbReference type="InterPro" id="IPR001487">
    <property type="entry name" value="Bromodomain"/>
</dbReference>
<dbReference type="SUPFAM" id="SSF47370">
    <property type="entry name" value="Bromodomain"/>
    <property type="match status" value="1"/>
</dbReference>
<reference evidence="4" key="2">
    <citation type="submission" date="2013-10" db="EMBL/GenBank/DDBJ databases">
        <authorList>
            <person name="Aslett M."/>
        </authorList>
    </citation>
    <scope>NUCLEOTIDE SEQUENCE</scope>
    <source>
        <strain evidence="4">Houghton</strain>
    </source>
</reference>
<name>U6GTZ8_EIMAC</name>
<feature type="compositionally biased region" description="Low complexity" evidence="2">
    <location>
        <begin position="166"/>
        <end position="188"/>
    </location>
</feature>
<evidence type="ECO:0000256" key="2">
    <source>
        <dbReference type="SAM" id="MobiDB-lite"/>
    </source>
</evidence>
<feature type="domain" description="Bromo" evidence="3">
    <location>
        <begin position="401"/>
        <end position="488"/>
    </location>
</feature>
<proteinExistence type="predicted"/>
<dbReference type="OMA" id="LCAFRYY"/>
<feature type="compositionally biased region" description="Low complexity" evidence="2">
    <location>
        <begin position="513"/>
        <end position="523"/>
    </location>
</feature>